<protein>
    <recommendedName>
        <fullName evidence="3">cysteine desulfurase</fullName>
        <ecNumber evidence="3">2.8.1.7</ecNumber>
    </recommendedName>
</protein>
<dbReference type="EC" id="2.8.1.7" evidence="3"/>
<dbReference type="OrthoDB" id="9804366at2"/>
<dbReference type="GO" id="GO:0031071">
    <property type="term" value="F:cysteine desulfurase activity"/>
    <property type="evidence" value="ECO:0007669"/>
    <property type="project" value="UniProtKB-EC"/>
</dbReference>
<evidence type="ECO:0000256" key="1">
    <source>
        <dbReference type="ARBA" id="ARBA00001933"/>
    </source>
</evidence>
<accession>A0A235B6K1</accession>
<keyword evidence="4" id="KW-0808">Transferase</keyword>
<evidence type="ECO:0000313" key="8">
    <source>
        <dbReference type="EMBL" id="OYD07928.1"/>
    </source>
</evidence>
<dbReference type="InterPro" id="IPR015421">
    <property type="entry name" value="PyrdxlP-dep_Trfase_major"/>
</dbReference>
<keyword evidence="9" id="KW-1185">Reference proteome</keyword>
<feature type="domain" description="Aminotransferase class V" evidence="7">
    <location>
        <begin position="7"/>
        <end position="373"/>
    </location>
</feature>
<comment type="caution">
    <text evidence="8">The sequence shown here is derived from an EMBL/GenBank/DDBJ whole genome shotgun (WGS) entry which is preliminary data.</text>
</comment>
<evidence type="ECO:0000256" key="6">
    <source>
        <dbReference type="ARBA" id="ARBA00050776"/>
    </source>
</evidence>
<evidence type="ECO:0000256" key="4">
    <source>
        <dbReference type="ARBA" id="ARBA00022679"/>
    </source>
</evidence>
<dbReference type="InterPro" id="IPR000192">
    <property type="entry name" value="Aminotrans_V_dom"/>
</dbReference>
<evidence type="ECO:0000313" key="9">
    <source>
        <dbReference type="Proteomes" id="UP000215459"/>
    </source>
</evidence>
<dbReference type="CDD" id="cd06453">
    <property type="entry name" value="SufS_like"/>
    <property type="match status" value="1"/>
</dbReference>
<evidence type="ECO:0000256" key="3">
    <source>
        <dbReference type="ARBA" id="ARBA00012239"/>
    </source>
</evidence>
<dbReference type="EMBL" id="NOWF01000004">
    <property type="protein sequence ID" value="OYD07928.1"/>
    <property type="molecule type" value="Genomic_DNA"/>
</dbReference>
<dbReference type="InterPro" id="IPR010970">
    <property type="entry name" value="Cys_dSase_SufS"/>
</dbReference>
<dbReference type="InterPro" id="IPR015424">
    <property type="entry name" value="PyrdxlP-dep_Trfase"/>
</dbReference>
<reference evidence="8 9" key="1">
    <citation type="submission" date="2017-07" db="EMBL/GenBank/DDBJ databases">
        <title>The genome sequence of Paludifilum halophilum highlights mechanisms for microbial adaptation to high salt environemnts.</title>
        <authorList>
            <person name="Belbahri L."/>
        </authorList>
    </citation>
    <scope>NUCLEOTIDE SEQUENCE [LARGE SCALE GENOMIC DNA]</scope>
    <source>
        <strain evidence="8 9">DSM 102817</strain>
    </source>
</reference>
<dbReference type="InterPro" id="IPR016454">
    <property type="entry name" value="Cysteine_dSase"/>
</dbReference>
<dbReference type="RefSeq" id="WP_094263965.1">
    <property type="nucleotide sequence ID" value="NZ_NOWF01000004.1"/>
</dbReference>
<dbReference type="PANTHER" id="PTHR43586">
    <property type="entry name" value="CYSTEINE DESULFURASE"/>
    <property type="match status" value="1"/>
</dbReference>
<evidence type="ECO:0000256" key="2">
    <source>
        <dbReference type="ARBA" id="ARBA00010447"/>
    </source>
</evidence>
<sequence>MECESVIYLDNAATTWPKPESVAEAMKRCVAEYGANPGRGSYRLSRQAGETVEKTRSLLARLFRVDDPNNIFFCANGTHAINQALKGVLNPGDHVITTCWEHNAVTRPLEILRKEVGIAVTHVPAGKEGTVDLAEVEKAVRPETRMILSTHASNVTGAVLPIESLGRVARKNGVWFLVDAAQTAGVLDIDVQQMGIDLLAFPGHKGLFGPQGTGGLYVNPEIPMVPVFQGGTGIRSESVEQPFDRPTGFESGTVNTPGIAGLGAGIQFLQETGIERIHRHEMKVAERLREGLKEIPGVTLYPSHSVTLPLISFNMEGLDGNEAAVILDQHYDIAVRAGFHCAAVAHRTLQTEVFGTIRVSPGYFNTLQEAEAFLEAVREIGEAFAGV</sequence>
<dbReference type="SUPFAM" id="SSF53383">
    <property type="entry name" value="PLP-dependent transferases"/>
    <property type="match status" value="1"/>
</dbReference>
<dbReference type="GO" id="GO:0030170">
    <property type="term" value="F:pyridoxal phosphate binding"/>
    <property type="evidence" value="ECO:0007669"/>
    <property type="project" value="InterPro"/>
</dbReference>
<evidence type="ECO:0000259" key="7">
    <source>
        <dbReference type="Pfam" id="PF00266"/>
    </source>
</evidence>
<comment type="catalytic activity">
    <reaction evidence="6">
        <text>(sulfur carrier)-H + L-cysteine = (sulfur carrier)-SH + L-alanine</text>
        <dbReference type="Rhea" id="RHEA:43892"/>
        <dbReference type="Rhea" id="RHEA-COMP:14737"/>
        <dbReference type="Rhea" id="RHEA-COMP:14739"/>
        <dbReference type="ChEBI" id="CHEBI:29917"/>
        <dbReference type="ChEBI" id="CHEBI:35235"/>
        <dbReference type="ChEBI" id="CHEBI:57972"/>
        <dbReference type="ChEBI" id="CHEBI:64428"/>
        <dbReference type="EC" id="2.8.1.7"/>
    </reaction>
</comment>
<dbReference type="GO" id="GO:0006534">
    <property type="term" value="P:cysteine metabolic process"/>
    <property type="evidence" value="ECO:0007669"/>
    <property type="project" value="InterPro"/>
</dbReference>
<comment type="cofactor">
    <cofactor evidence="1">
        <name>pyridoxal 5'-phosphate</name>
        <dbReference type="ChEBI" id="CHEBI:597326"/>
    </cofactor>
</comment>
<keyword evidence="5" id="KW-0663">Pyridoxal phosphate</keyword>
<proteinExistence type="inferred from homology"/>
<dbReference type="Gene3D" id="3.40.640.10">
    <property type="entry name" value="Type I PLP-dependent aspartate aminotransferase-like (Major domain)"/>
    <property type="match status" value="1"/>
</dbReference>
<dbReference type="PANTHER" id="PTHR43586:SF4">
    <property type="entry name" value="ISOPENICILLIN N EPIMERASE"/>
    <property type="match status" value="1"/>
</dbReference>
<dbReference type="Pfam" id="PF00266">
    <property type="entry name" value="Aminotran_5"/>
    <property type="match status" value="1"/>
</dbReference>
<dbReference type="PIRSF" id="PIRSF005572">
    <property type="entry name" value="NifS"/>
    <property type="match status" value="1"/>
</dbReference>
<evidence type="ECO:0000256" key="5">
    <source>
        <dbReference type="ARBA" id="ARBA00022898"/>
    </source>
</evidence>
<organism evidence="8 9">
    <name type="scientific">Paludifilum halophilum</name>
    <dbReference type="NCBI Taxonomy" id="1642702"/>
    <lineage>
        <taxon>Bacteria</taxon>
        <taxon>Bacillati</taxon>
        <taxon>Bacillota</taxon>
        <taxon>Bacilli</taxon>
        <taxon>Bacillales</taxon>
        <taxon>Thermoactinomycetaceae</taxon>
        <taxon>Paludifilum</taxon>
    </lineage>
</organism>
<dbReference type="InterPro" id="IPR015422">
    <property type="entry name" value="PyrdxlP-dep_Trfase_small"/>
</dbReference>
<dbReference type="AlphaFoldDB" id="A0A235B6K1"/>
<gene>
    <name evidence="8" type="ORF">CHM34_07335</name>
</gene>
<dbReference type="NCBIfam" id="TIGR01977">
    <property type="entry name" value="am_tr_V_EF2568"/>
    <property type="match status" value="1"/>
</dbReference>
<name>A0A235B6K1_9BACL</name>
<dbReference type="Proteomes" id="UP000215459">
    <property type="component" value="Unassembled WGS sequence"/>
</dbReference>
<comment type="similarity">
    <text evidence="2">Belongs to the class-V pyridoxal-phosphate-dependent aminotransferase family. Csd subfamily.</text>
</comment>
<dbReference type="InterPro" id="IPR010969">
    <property type="entry name" value="Cys_dSase-rel_unknwn_funct"/>
</dbReference>
<dbReference type="Gene3D" id="3.90.1150.10">
    <property type="entry name" value="Aspartate Aminotransferase, domain 1"/>
    <property type="match status" value="1"/>
</dbReference>